<comment type="caution">
    <text evidence="2">The sequence shown here is derived from an EMBL/GenBank/DDBJ whole genome shotgun (WGS) entry which is preliminary data.</text>
</comment>
<accession>A0ABQ1GTZ6</accession>
<keyword evidence="1" id="KW-0732">Signal</keyword>
<gene>
    <name evidence="2" type="ORF">GCM10011395_20900</name>
</gene>
<evidence type="ECO:0000313" key="3">
    <source>
        <dbReference type="Proteomes" id="UP000618591"/>
    </source>
</evidence>
<sequence>MIRLPPSRFRAAPFILACLATAMSWTAVSAQSAQPVLATQQPARTHAEPDVRRISDAERAAILDSATPESAALARGEDPASERLGRGIHGEVGVMIGSGGARAMYGIAEIPLGDNAGAIVSFESSRFGYPRR</sequence>
<name>A0ABQ1GTZ6_9SPHN</name>
<proteinExistence type="predicted"/>
<reference evidence="3" key="1">
    <citation type="journal article" date="2019" name="Int. J. Syst. Evol. Microbiol.">
        <title>The Global Catalogue of Microorganisms (GCM) 10K type strain sequencing project: providing services to taxonomists for standard genome sequencing and annotation.</title>
        <authorList>
            <consortium name="The Broad Institute Genomics Platform"/>
            <consortium name="The Broad Institute Genome Sequencing Center for Infectious Disease"/>
            <person name="Wu L."/>
            <person name="Ma J."/>
        </authorList>
    </citation>
    <scope>NUCLEOTIDE SEQUENCE [LARGE SCALE GENOMIC DNA]</scope>
    <source>
        <strain evidence="3">CGMCC 1.10106</strain>
    </source>
</reference>
<dbReference type="EMBL" id="BMDW01000011">
    <property type="protein sequence ID" value="GGA50377.1"/>
    <property type="molecule type" value="Genomic_DNA"/>
</dbReference>
<keyword evidence="3" id="KW-1185">Reference proteome</keyword>
<evidence type="ECO:0000256" key="1">
    <source>
        <dbReference type="SAM" id="SignalP"/>
    </source>
</evidence>
<feature type="chain" id="PRO_5046571974" evidence="1">
    <location>
        <begin position="30"/>
        <end position="132"/>
    </location>
</feature>
<feature type="signal peptide" evidence="1">
    <location>
        <begin position="1"/>
        <end position="29"/>
    </location>
</feature>
<protein>
    <submittedName>
        <fullName evidence="2">Uncharacterized protein</fullName>
    </submittedName>
</protein>
<dbReference type="RefSeq" id="WP_188447182.1">
    <property type="nucleotide sequence ID" value="NZ_BMDW01000011.1"/>
</dbReference>
<organism evidence="2 3">
    <name type="scientific">Sphingomonas psychrolutea</name>
    <dbReference type="NCBI Taxonomy" id="1259676"/>
    <lineage>
        <taxon>Bacteria</taxon>
        <taxon>Pseudomonadati</taxon>
        <taxon>Pseudomonadota</taxon>
        <taxon>Alphaproteobacteria</taxon>
        <taxon>Sphingomonadales</taxon>
        <taxon>Sphingomonadaceae</taxon>
        <taxon>Sphingomonas</taxon>
    </lineage>
</organism>
<dbReference type="Proteomes" id="UP000618591">
    <property type="component" value="Unassembled WGS sequence"/>
</dbReference>
<evidence type="ECO:0000313" key="2">
    <source>
        <dbReference type="EMBL" id="GGA50377.1"/>
    </source>
</evidence>